<proteinExistence type="predicted"/>
<evidence type="ECO:0000313" key="1">
    <source>
        <dbReference type="EMBL" id="CAK9171690.1"/>
    </source>
</evidence>
<accession>A0ABC8TQD3</accession>
<dbReference type="EMBL" id="CAUOFW020005830">
    <property type="protein sequence ID" value="CAK9171690.1"/>
    <property type="molecule type" value="Genomic_DNA"/>
</dbReference>
<organism evidence="1 2">
    <name type="scientific">Ilex paraguariensis</name>
    <name type="common">yerba mate</name>
    <dbReference type="NCBI Taxonomy" id="185542"/>
    <lineage>
        <taxon>Eukaryota</taxon>
        <taxon>Viridiplantae</taxon>
        <taxon>Streptophyta</taxon>
        <taxon>Embryophyta</taxon>
        <taxon>Tracheophyta</taxon>
        <taxon>Spermatophyta</taxon>
        <taxon>Magnoliopsida</taxon>
        <taxon>eudicotyledons</taxon>
        <taxon>Gunneridae</taxon>
        <taxon>Pentapetalae</taxon>
        <taxon>asterids</taxon>
        <taxon>campanulids</taxon>
        <taxon>Aquifoliales</taxon>
        <taxon>Aquifoliaceae</taxon>
        <taxon>Ilex</taxon>
    </lineage>
</organism>
<name>A0ABC8TQD3_9AQUA</name>
<gene>
    <name evidence="1" type="ORF">ILEXP_LOCUS41280</name>
</gene>
<keyword evidence="2" id="KW-1185">Reference proteome</keyword>
<dbReference type="AlphaFoldDB" id="A0ABC8TQD3"/>
<evidence type="ECO:0000313" key="2">
    <source>
        <dbReference type="Proteomes" id="UP001642360"/>
    </source>
</evidence>
<sequence>MVVAKLMNNVRRKGLIILKGVEGCSWQAFGKLLNEAMDIGKALILDNKNRGWVDVVGRSGNNERGDGSTEGHERG</sequence>
<protein>
    <submittedName>
        <fullName evidence="1">Uncharacterized protein</fullName>
    </submittedName>
</protein>
<comment type="caution">
    <text evidence="1">The sequence shown here is derived from an EMBL/GenBank/DDBJ whole genome shotgun (WGS) entry which is preliminary data.</text>
</comment>
<dbReference type="Proteomes" id="UP001642360">
    <property type="component" value="Unassembled WGS sequence"/>
</dbReference>
<reference evidence="1 2" key="1">
    <citation type="submission" date="2024-02" db="EMBL/GenBank/DDBJ databases">
        <authorList>
            <person name="Vignale AGUSTIN F."/>
            <person name="Sosa J E."/>
            <person name="Modenutti C."/>
        </authorList>
    </citation>
    <scope>NUCLEOTIDE SEQUENCE [LARGE SCALE GENOMIC DNA]</scope>
</reference>